<name>A0A362XAJ2_9FLAO</name>
<dbReference type="AlphaFoldDB" id="A0A362XAJ2"/>
<gene>
    <name evidence="1" type="ORF">CLV33_101153</name>
</gene>
<dbReference type="Proteomes" id="UP000251545">
    <property type="component" value="Unassembled WGS sequence"/>
</dbReference>
<organism evidence="1 2">
    <name type="scientific">Jejuia pallidilutea</name>
    <dbReference type="NCBI Taxonomy" id="504487"/>
    <lineage>
        <taxon>Bacteria</taxon>
        <taxon>Pseudomonadati</taxon>
        <taxon>Bacteroidota</taxon>
        <taxon>Flavobacteriia</taxon>
        <taxon>Flavobacteriales</taxon>
        <taxon>Flavobacteriaceae</taxon>
        <taxon>Jejuia</taxon>
    </lineage>
</organism>
<comment type="caution">
    <text evidence="1">The sequence shown here is derived from an EMBL/GenBank/DDBJ whole genome shotgun (WGS) entry which is preliminary data.</text>
</comment>
<evidence type="ECO:0000313" key="1">
    <source>
        <dbReference type="EMBL" id="PQV51231.1"/>
    </source>
</evidence>
<protein>
    <submittedName>
        <fullName evidence="1">Uncharacterized protein</fullName>
    </submittedName>
</protein>
<dbReference type="EMBL" id="PVEO01000001">
    <property type="protein sequence ID" value="PQV51231.1"/>
    <property type="molecule type" value="Genomic_DNA"/>
</dbReference>
<evidence type="ECO:0000313" key="2">
    <source>
        <dbReference type="Proteomes" id="UP000251545"/>
    </source>
</evidence>
<accession>A0A362XAJ2</accession>
<proteinExistence type="predicted"/>
<reference evidence="1 2" key="1">
    <citation type="submission" date="2018-02" db="EMBL/GenBank/DDBJ databases">
        <title>Genomic Encyclopedia of Archaeal and Bacterial Type Strains, Phase II (KMG-II): from individual species to whole genera.</title>
        <authorList>
            <person name="Goeker M."/>
        </authorList>
    </citation>
    <scope>NUCLEOTIDE SEQUENCE [LARGE SCALE GENOMIC DNA]</scope>
    <source>
        <strain evidence="1 2">DSM 21165</strain>
    </source>
</reference>
<sequence>MDKHISTDILQKALSEKYSLCKKKEKKEILHVLYVVPVKTKNPVNITVSGFFCGTSSTTIYYSVRFDKFLQHL</sequence>